<dbReference type="RefSeq" id="WP_387344057.1">
    <property type="nucleotide sequence ID" value="NZ_JBIAXI010000014.1"/>
</dbReference>
<keyword evidence="5" id="KW-0732">Signal</keyword>
<evidence type="ECO:0000256" key="4">
    <source>
        <dbReference type="ARBA" id="ARBA00022807"/>
    </source>
</evidence>
<dbReference type="SUPFAM" id="SSF54001">
    <property type="entry name" value="Cysteine proteinases"/>
    <property type="match status" value="1"/>
</dbReference>
<dbReference type="PANTHER" id="PTHR47359:SF3">
    <property type="entry name" value="NLP_P60 DOMAIN-CONTAINING PROTEIN-RELATED"/>
    <property type="match status" value="1"/>
</dbReference>
<keyword evidence="3" id="KW-0378">Hydrolase</keyword>
<dbReference type="Gene3D" id="3.90.1720.10">
    <property type="entry name" value="endopeptidase domain like (from Nostoc punctiforme)"/>
    <property type="match status" value="1"/>
</dbReference>
<feature type="domain" description="NlpC/P60" evidence="6">
    <location>
        <begin position="23"/>
        <end position="168"/>
    </location>
</feature>
<feature type="signal peptide" evidence="5">
    <location>
        <begin position="1"/>
        <end position="22"/>
    </location>
</feature>
<dbReference type="Pfam" id="PF00877">
    <property type="entry name" value="NLPC_P60"/>
    <property type="match status" value="1"/>
</dbReference>
<dbReference type="PANTHER" id="PTHR47359">
    <property type="entry name" value="PEPTIDOGLYCAN DL-ENDOPEPTIDASE CWLO"/>
    <property type="match status" value="1"/>
</dbReference>
<evidence type="ECO:0000256" key="1">
    <source>
        <dbReference type="ARBA" id="ARBA00007074"/>
    </source>
</evidence>
<evidence type="ECO:0000313" key="7">
    <source>
        <dbReference type="EMBL" id="MFF4775818.1"/>
    </source>
</evidence>
<comment type="caution">
    <text evidence="7">The sequence shown here is derived from an EMBL/GenBank/DDBJ whole genome shotgun (WGS) entry which is preliminary data.</text>
</comment>
<proteinExistence type="inferred from homology"/>
<evidence type="ECO:0000256" key="3">
    <source>
        <dbReference type="ARBA" id="ARBA00022801"/>
    </source>
</evidence>
<protein>
    <submittedName>
        <fullName evidence="7">C40 family peptidase</fullName>
    </submittedName>
</protein>
<dbReference type="InterPro" id="IPR038765">
    <property type="entry name" value="Papain-like_cys_pep_sf"/>
</dbReference>
<evidence type="ECO:0000256" key="2">
    <source>
        <dbReference type="ARBA" id="ARBA00022670"/>
    </source>
</evidence>
<feature type="chain" id="PRO_5045616420" evidence="5">
    <location>
        <begin position="23"/>
        <end position="168"/>
    </location>
</feature>
<evidence type="ECO:0000256" key="5">
    <source>
        <dbReference type="SAM" id="SignalP"/>
    </source>
</evidence>
<keyword evidence="4" id="KW-0788">Thiol protease</keyword>
<dbReference type="InterPro" id="IPR051794">
    <property type="entry name" value="PG_Endopeptidase_C40"/>
</dbReference>
<accession>A0ABW6V910</accession>
<keyword evidence="2" id="KW-0645">Protease</keyword>
<evidence type="ECO:0000313" key="8">
    <source>
        <dbReference type="Proteomes" id="UP001602119"/>
    </source>
</evidence>
<keyword evidence="8" id="KW-1185">Reference proteome</keyword>
<organism evidence="7 8">
    <name type="scientific">Microtetraspora fusca</name>
    <dbReference type="NCBI Taxonomy" id="1997"/>
    <lineage>
        <taxon>Bacteria</taxon>
        <taxon>Bacillati</taxon>
        <taxon>Actinomycetota</taxon>
        <taxon>Actinomycetes</taxon>
        <taxon>Streptosporangiales</taxon>
        <taxon>Streptosporangiaceae</taxon>
        <taxon>Microtetraspora</taxon>
    </lineage>
</organism>
<dbReference type="EMBL" id="JBIAXI010000014">
    <property type="protein sequence ID" value="MFF4775818.1"/>
    <property type="molecule type" value="Genomic_DNA"/>
</dbReference>
<reference evidence="7 8" key="1">
    <citation type="submission" date="2024-10" db="EMBL/GenBank/DDBJ databases">
        <title>The Natural Products Discovery Center: Release of the First 8490 Sequenced Strains for Exploring Actinobacteria Biosynthetic Diversity.</title>
        <authorList>
            <person name="Kalkreuter E."/>
            <person name="Kautsar S.A."/>
            <person name="Yang D."/>
            <person name="Bader C.D."/>
            <person name="Teijaro C.N."/>
            <person name="Fluegel L."/>
            <person name="Davis C.M."/>
            <person name="Simpson J.R."/>
            <person name="Lauterbach L."/>
            <person name="Steele A.D."/>
            <person name="Gui C."/>
            <person name="Meng S."/>
            <person name="Li G."/>
            <person name="Viehrig K."/>
            <person name="Ye F."/>
            <person name="Su P."/>
            <person name="Kiefer A.F."/>
            <person name="Nichols A."/>
            <person name="Cepeda A.J."/>
            <person name="Yan W."/>
            <person name="Fan B."/>
            <person name="Jiang Y."/>
            <person name="Adhikari A."/>
            <person name="Zheng C.-J."/>
            <person name="Schuster L."/>
            <person name="Cowan T.M."/>
            <person name="Smanski M.J."/>
            <person name="Chevrette M.G."/>
            <person name="De Carvalho L.P.S."/>
            <person name="Shen B."/>
        </authorList>
    </citation>
    <scope>NUCLEOTIDE SEQUENCE [LARGE SCALE GENOMIC DNA]</scope>
    <source>
        <strain evidence="7 8">NPDC001281</strain>
    </source>
</reference>
<dbReference type="InterPro" id="IPR000064">
    <property type="entry name" value="NLP_P60_dom"/>
</dbReference>
<dbReference type="Proteomes" id="UP001602119">
    <property type="component" value="Unassembled WGS sequence"/>
</dbReference>
<sequence>MRWGRLLVGMAVLALASGSVQREDELVRVVGYAYTFQGIPYSWGGGHAARPGPSRGTCRGYTGSVRPCPALWTRGLDCSGFTRWMYRLGFGEDVLGNGTTDDHIRRLRKVSVAQPGDLVFYGTGRKTHHVGVYVGGGKMINAFATGTKTRIDDVSAMRDLLGYYHYPA</sequence>
<evidence type="ECO:0000259" key="6">
    <source>
        <dbReference type="PROSITE" id="PS51935"/>
    </source>
</evidence>
<dbReference type="PROSITE" id="PS51935">
    <property type="entry name" value="NLPC_P60"/>
    <property type="match status" value="1"/>
</dbReference>
<comment type="similarity">
    <text evidence="1">Belongs to the peptidase C40 family.</text>
</comment>
<name>A0ABW6V910_MICFU</name>
<gene>
    <name evidence="7" type="ORF">ACFY05_23485</name>
</gene>